<dbReference type="InterPro" id="IPR027469">
    <property type="entry name" value="Cation_efflux_TMD_sf"/>
</dbReference>
<keyword evidence="8" id="KW-1185">Reference proteome</keyword>
<feature type="transmembrane region" description="Helical" evidence="5">
    <location>
        <begin position="12"/>
        <end position="35"/>
    </location>
</feature>
<keyword evidence="2 5" id="KW-0812">Transmembrane</keyword>
<name>K8P6P9_9BRAD</name>
<dbReference type="InterPro" id="IPR058533">
    <property type="entry name" value="Cation_efflux_TM"/>
</dbReference>
<feature type="transmembrane region" description="Helical" evidence="5">
    <location>
        <begin position="47"/>
        <end position="66"/>
    </location>
</feature>
<evidence type="ECO:0000259" key="6">
    <source>
        <dbReference type="Pfam" id="PF01545"/>
    </source>
</evidence>
<dbReference type="PATRIC" id="fig|883078.3.peg.3712"/>
<dbReference type="EMBL" id="AGWX01000004">
    <property type="protein sequence ID" value="EKS37171.1"/>
    <property type="molecule type" value="Genomic_DNA"/>
</dbReference>
<keyword evidence="3 5" id="KW-1133">Transmembrane helix</keyword>
<evidence type="ECO:0000256" key="5">
    <source>
        <dbReference type="SAM" id="Phobius"/>
    </source>
</evidence>
<dbReference type="GO" id="GO:0008324">
    <property type="term" value="F:monoatomic cation transmembrane transporter activity"/>
    <property type="evidence" value="ECO:0007669"/>
    <property type="project" value="InterPro"/>
</dbReference>
<evidence type="ECO:0000256" key="4">
    <source>
        <dbReference type="ARBA" id="ARBA00023136"/>
    </source>
</evidence>
<feature type="transmembrane region" description="Helical" evidence="5">
    <location>
        <begin position="103"/>
        <end position="124"/>
    </location>
</feature>
<organism evidence="7 8">
    <name type="scientific">Afipia broomeae ATCC 49717</name>
    <dbReference type="NCBI Taxonomy" id="883078"/>
    <lineage>
        <taxon>Bacteria</taxon>
        <taxon>Pseudomonadati</taxon>
        <taxon>Pseudomonadota</taxon>
        <taxon>Alphaproteobacteria</taxon>
        <taxon>Hyphomicrobiales</taxon>
        <taxon>Nitrobacteraceae</taxon>
        <taxon>Afipia</taxon>
    </lineage>
</organism>
<proteinExistence type="predicted"/>
<evidence type="ECO:0000256" key="2">
    <source>
        <dbReference type="ARBA" id="ARBA00022692"/>
    </source>
</evidence>
<protein>
    <recommendedName>
        <fullName evidence="6">Cation efflux protein transmembrane domain-containing protein</fullName>
    </recommendedName>
</protein>
<dbReference type="RefSeq" id="WP_006022301.1">
    <property type="nucleotide sequence ID" value="NZ_KB375283.1"/>
</dbReference>
<feature type="transmembrane region" description="Helical" evidence="5">
    <location>
        <begin position="145"/>
        <end position="162"/>
    </location>
</feature>
<dbReference type="HOGENOM" id="CLU_013430_8_0_5"/>
<dbReference type="SUPFAM" id="SSF161111">
    <property type="entry name" value="Cation efflux protein transmembrane domain-like"/>
    <property type="match status" value="1"/>
</dbReference>
<feature type="domain" description="Cation efflux protein transmembrane" evidence="6">
    <location>
        <begin position="14"/>
        <end position="186"/>
    </location>
</feature>
<comment type="subcellular location">
    <subcellularLocation>
        <location evidence="1">Membrane</location>
        <topology evidence="1">Multi-pass membrane protein</topology>
    </subcellularLocation>
</comment>
<dbReference type="eggNOG" id="COG1230">
    <property type="taxonomic scope" value="Bacteria"/>
</dbReference>
<sequence>MQSEPTTAPLRRVVLIVALLNLAYFGVEFAVALSIGSVSLFADSVDFLEDTSVNLLIFFALSWTAVTRARVGMAMAGILLVPVLALLWALLRKFAYPVPPEPFALSLTGVGALSVNLFCAFLLARFRSHSGSLTRAAFLSARNDAVANVAIIGAGLVTAYLWQTVWPDVIVGVAIAAMNIDAAREVWEAAREEHKAVA</sequence>
<evidence type="ECO:0000256" key="3">
    <source>
        <dbReference type="ARBA" id="ARBA00022989"/>
    </source>
</evidence>
<dbReference type="Gene3D" id="1.20.1510.10">
    <property type="entry name" value="Cation efflux protein transmembrane domain"/>
    <property type="match status" value="1"/>
</dbReference>
<evidence type="ECO:0000256" key="1">
    <source>
        <dbReference type="ARBA" id="ARBA00004141"/>
    </source>
</evidence>
<comment type="caution">
    <text evidence="7">The sequence shown here is derived from an EMBL/GenBank/DDBJ whole genome shotgun (WGS) entry which is preliminary data.</text>
</comment>
<keyword evidence="4 5" id="KW-0472">Membrane</keyword>
<evidence type="ECO:0000313" key="8">
    <source>
        <dbReference type="Proteomes" id="UP000001096"/>
    </source>
</evidence>
<accession>K8P6P9</accession>
<reference evidence="7 8" key="1">
    <citation type="submission" date="2012-04" db="EMBL/GenBank/DDBJ databases">
        <title>The Genome Sequence of Afipia broomeae ATCC 49717.</title>
        <authorList>
            <consortium name="The Broad Institute Genome Sequencing Platform"/>
            <person name="Earl A."/>
            <person name="Ward D."/>
            <person name="Feldgarden M."/>
            <person name="Gevers D."/>
            <person name="Huys G."/>
            <person name="Walker B."/>
            <person name="Young S.K."/>
            <person name="Zeng Q."/>
            <person name="Gargeya S."/>
            <person name="Fitzgerald M."/>
            <person name="Haas B."/>
            <person name="Abouelleil A."/>
            <person name="Alvarado L."/>
            <person name="Arachchi H.M."/>
            <person name="Berlin A."/>
            <person name="Chapman S.B."/>
            <person name="Goldberg J."/>
            <person name="Griggs A."/>
            <person name="Gujja S."/>
            <person name="Hansen M."/>
            <person name="Howarth C."/>
            <person name="Imamovic A."/>
            <person name="Larimer J."/>
            <person name="McCowen C."/>
            <person name="Montmayeur A."/>
            <person name="Murphy C."/>
            <person name="Neiman D."/>
            <person name="Pearson M."/>
            <person name="Priest M."/>
            <person name="Roberts A."/>
            <person name="Saif S."/>
            <person name="Shea T."/>
            <person name="Sisk P."/>
            <person name="Sykes S."/>
            <person name="Wortman J."/>
            <person name="Nusbaum C."/>
            <person name="Birren B."/>
        </authorList>
    </citation>
    <scope>NUCLEOTIDE SEQUENCE [LARGE SCALE GENOMIC DNA]</scope>
    <source>
        <strain evidence="7 8">ATCC 49717</strain>
    </source>
</reference>
<evidence type="ECO:0000313" key="7">
    <source>
        <dbReference type="EMBL" id="EKS37171.1"/>
    </source>
</evidence>
<dbReference type="Pfam" id="PF01545">
    <property type="entry name" value="Cation_efflux"/>
    <property type="match status" value="1"/>
</dbReference>
<dbReference type="AlphaFoldDB" id="K8P6P9"/>
<feature type="transmembrane region" description="Helical" evidence="5">
    <location>
        <begin position="73"/>
        <end position="91"/>
    </location>
</feature>
<dbReference type="Proteomes" id="UP000001096">
    <property type="component" value="Unassembled WGS sequence"/>
</dbReference>
<dbReference type="GO" id="GO:0016020">
    <property type="term" value="C:membrane"/>
    <property type="evidence" value="ECO:0007669"/>
    <property type="project" value="UniProtKB-SubCell"/>
</dbReference>
<gene>
    <name evidence="7" type="ORF">HMPREF9695_03589</name>
</gene>